<keyword evidence="2 7" id="KW-0808">Transferase</keyword>
<dbReference type="AlphaFoldDB" id="A0A3D9T9H3"/>
<dbReference type="GO" id="GO:0046983">
    <property type="term" value="F:protein dimerization activity"/>
    <property type="evidence" value="ECO:0007669"/>
    <property type="project" value="InterPro"/>
</dbReference>
<accession>A0A3D9T9H3</accession>
<dbReference type="GO" id="GO:0032259">
    <property type="term" value="P:methylation"/>
    <property type="evidence" value="ECO:0007669"/>
    <property type="project" value="UniProtKB-KW"/>
</dbReference>
<dbReference type="Gene3D" id="3.40.50.150">
    <property type="entry name" value="Vaccinia Virus protein VP39"/>
    <property type="match status" value="1"/>
</dbReference>
<organism evidence="7 8">
    <name type="scientific">Thermomonospora umbrina</name>
    <dbReference type="NCBI Taxonomy" id="111806"/>
    <lineage>
        <taxon>Bacteria</taxon>
        <taxon>Bacillati</taxon>
        <taxon>Actinomycetota</taxon>
        <taxon>Actinomycetes</taxon>
        <taxon>Streptosporangiales</taxon>
        <taxon>Thermomonosporaceae</taxon>
        <taxon>Thermomonospora</taxon>
    </lineage>
</organism>
<dbReference type="PROSITE" id="PS51683">
    <property type="entry name" value="SAM_OMT_II"/>
    <property type="match status" value="1"/>
</dbReference>
<dbReference type="EMBL" id="QTTT01000001">
    <property type="protein sequence ID" value="REF00412.1"/>
    <property type="molecule type" value="Genomic_DNA"/>
</dbReference>
<dbReference type="Pfam" id="PF00891">
    <property type="entry name" value="Methyltransf_2"/>
    <property type="match status" value="1"/>
</dbReference>
<dbReference type="SUPFAM" id="SSF46785">
    <property type="entry name" value="Winged helix' DNA-binding domain"/>
    <property type="match status" value="1"/>
</dbReference>
<dbReference type="RefSeq" id="WP_116025568.1">
    <property type="nucleotide sequence ID" value="NZ_QTTT01000001.1"/>
</dbReference>
<dbReference type="Gene3D" id="1.10.10.10">
    <property type="entry name" value="Winged helix-like DNA-binding domain superfamily/Winged helix DNA-binding domain"/>
    <property type="match status" value="1"/>
</dbReference>
<dbReference type="OrthoDB" id="4145676at2"/>
<dbReference type="InterPro" id="IPR036390">
    <property type="entry name" value="WH_DNA-bd_sf"/>
</dbReference>
<reference evidence="7 8" key="1">
    <citation type="submission" date="2018-08" db="EMBL/GenBank/DDBJ databases">
        <title>Sequencing the genomes of 1000 actinobacteria strains.</title>
        <authorList>
            <person name="Klenk H.-P."/>
        </authorList>
    </citation>
    <scope>NUCLEOTIDE SEQUENCE [LARGE SCALE GENOMIC DNA]</scope>
    <source>
        <strain evidence="7 8">DSM 43927</strain>
    </source>
</reference>
<sequence length="346" mass="37919">MNTTPNQPTPPADLPLTKELISRALVYLDSAALGVAARLGVADHLSGQPRTATELAALVEVDAAFLQRVLQLLTSRGIFREDWQQRFHLTPLARLLVSDAPHSLRDAVTMLTADYFWRPAGRMADAVGKGHSVFAEIFDAPFFDHLTEHPTIGAGFHLGMANYSRSTDQIVADTFPFPETGTVVDVGGGHGGLLRAVLAGNPGLTGILYDQDEVLRDHVLDRPETTGRWRTVSGDFFASAPEGADIYLLKHIVHDWSDDKAELILRSCRRAMPDHARVLVVDAVVPPPNVTHYGRTLDLLMMSVFNGRERSEEEFDALFRKAGLKLARVLPTAGFEELSIIEAVAL</sequence>
<keyword evidence="8" id="KW-1185">Reference proteome</keyword>
<comment type="caution">
    <text evidence="7">The sequence shown here is derived from an EMBL/GenBank/DDBJ whole genome shotgun (WGS) entry which is preliminary data.</text>
</comment>
<dbReference type="InterPro" id="IPR029063">
    <property type="entry name" value="SAM-dependent_MTases_sf"/>
</dbReference>
<evidence type="ECO:0000259" key="5">
    <source>
        <dbReference type="Pfam" id="PF00891"/>
    </source>
</evidence>
<protein>
    <submittedName>
        <fullName evidence="7">O-methyltransferase</fullName>
    </submittedName>
</protein>
<proteinExistence type="predicted"/>
<dbReference type="InterPro" id="IPR001077">
    <property type="entry name" value="COMT_C"/>
</dbReference>
<dbReference type="SUPFAM" id="SSF53335">
    <property type="entry name" value="S-adenosyl-L-methionine-dependent methyltransferases"/>
    <property type="match status" value="1"/>
</dbReference>
<evidence type="ECO:0000313" key="8">
    <source>
        <dbReference type="Proteomes" id="UP000256661"/>
    </source>
</evidence>
<dbReference type="InterPro" id="IPR036388">
    <property type="entry name" value="WH-like_DNA-bd_sf"/>
</dbReference>
<dbReference type="Pfam" id="PF08100">
    <property type="entry name" value="Dimerisation"/>
    <property type="match status" value="1"/>
</dbReference>
<evidence type="ECO:0000256" key="3">
    <source>
        <dbReference type="ARBA" id="ARBA00022691"/>
    </source>
</evidence>
<dbReference type="GO" id="GO:0008171">
    <property type="term" value="F:O-methyltransferase activity"/>
    <property type="evidence" value="ECO:0007669"/>
    <property type="project" value="InterPro"/>
</dbReference>
<name>A0A3D9T9H3_9ACTN</name>
<keyword evidence="1 7" id="KW-0489">Methyltransferase</keyword>
<feature type="active site" description="Proton acceptor" evidence="4">
    <location>
        <position position="254"/>
    </location>
</feature>
<gene>
    <name evidence="7" type="ORF">DFJ69_5947</name>
</gene>
<dbReference type="InterPro" id="IPR012967">
    <property type="entry name" value="COMT_dimerisation"/>
</dbReference>
<evidence type="ECO:0000256" key="2">
    <source>
        <dbReference type="ARBA" id="ARBA00022679"/>
    </source>
</evidence>
<dbReference type="InterPro" id="IPR016461">
    <property type="entry name" value="COMT-like"/>
</dbReference>
<evidence type="ECO:0000256" key="1">
    <source>
        <dbReference type="ARBA" id="ARBA00022603"/>
    </source>
</evidence>
<evidence type="ECO:0000256" key="4">
    <source>
        <dbReference type="PIRSR" id="PIRSR005739-1"/>
    </source>
</evidence>
<keyword evidence="3" id="KW-0949">S-adenosyl-L-methionine</keyword>
<feature type="domain" description="O-methyltransferase C-terminal" evidence="5">
    <location>
        <begin position="123"/>
        <end position="324"/>
    </location>
</feature>
<evidence type="ECO:0000259" key="6">
    <source>
        <dbReference type="Pfam" id="PF08100"/>
    </source>
</evidence>
<dbReference type="PANTHER" id="PTHR43712">
    <property type="entry name" value="PUTATIVE (AFU_ORTHOLOGUE AFUA_4G14580)-RELATED"/>
    <property type="match status" value="1"/>
</dbReference>
<evidence type="ECO:0000313" key="7">
    <source>
        <dbReference type="EMBL" id="REF00412.1"/>
    </source>
</evidence>
<dbReference type="PANTHER" id="PTHR43712:SF2">
    <property type="entry name" value="O-METHYLTRANSFERASE CICE"/>
    <property type="match status" value="1"/>
</dbReference>
<dbReference type="PIRSF" id="PIRSF005739">
    <property type="entry name" value="O-mtase"/>
    <property type="match status" value="1"/>
</dbReference>
<feature type="domain" description="O-methyltransferase dimerisation" evidence="6">
    <location>
        <begin position="26"/>
        <end position="98"/>
    </location>
</feature>
<dbReference type="Proteomes" id="UP000256661">
    <property type="component" value="Unassembled WGS sequence"/>
</dbReference>